<name>A0A5C7I370_9ROSI</name>
<dbReference type="AlphaFoldDB" id="A0A5C7I370"/>
<evidence type="ECO:0000256" key="1">
    <source>
        <dbReference type="ARBA" id="ARBA00004613"/>
    </source>
</evidence>
<dbReference type="Pfam" id="PF05498">
    <property type="entry name" value="RALF"/>
    <property type="match status" value="1"/>
</dbReference>
<dbReference type="GO" id="GO:0005179">
    <property type="term" value="F:hormone activity"/>
    <property type="evidence" value="ECO:0007669"/>
    <property type="project" value="UniProtKB-KW"/>
</dbReference>
<keyword evidence="9" id="KW-1185">Reference proteome</keyword>
<dbReference type="OrthoDB" id="1613518at2759"/>
<keyword evidence="5 7" id="KW-0732">Signal</keyword>
<feature type="signal peptide" evidence="7">
    <location>
        <begin position="1"/>
        <end position="23"/>
    </location>
</feature>
<dbReference type="Proteomes" id="UP000323000">
    <property type="component" value="Chromosome 4"/>
</dbReference>
<reference evidence="9" key="1">
    <citation type="journal article" date="2019" name="Gigascience">
        <title>De novo genome assembly of the endangered Acer yangbiense, a plant species with extremely small populations endemic to Yunnan Province, China.</title>
        <authorList>
            <person name="Yang J."/>
            <person name="Wariss H.M."/>
            <person name="Tao L."/>
            <person name="Zhang R."/>
            <person name="Yun Q."/>
            <person name="Hollingsworth P."/>
            <person name="Dao Z."/>
            <person name="Luo G."/>
            <person name="Guo H."/>
            <person name="Ma Y."/>
            <person name="Sun W."/>
        </authorList>
    </citation>
    <scope>NUCLEOTIDE SEQUENCE [LARGE SCALE GENOMIC DNA]</scope>
    <source>
        <strain evidence="9">cv. Malutang</strain>
    </source>
</reference>
<keyword evidence="6" id="KW-1015">Disulfide bond</keyword>
<comment type="similarity">
    <text evidence="2">Belongs to the plant rapid alkalinization factor (RALF) family.</text>
</comment>
<comment type="caution">
    <text evidence="8">The sequence shown here is derived from an EMBL/GenBank/DDBJ whole genome shotgun (WGS) entry which is preliminary data.</text>
</comment>
<organism evidence="8 9">
    <name type="scientific">Acer yangbiense</name>
    <dbReference type="NCBI Taxonomy" id="1000413"/>
    <lineage>
        <taxon>Eukaryota</taxon>
        <taxon>Viridiplantae</taxon>
        <taxon>Streptophyta</taxon>
        <taxon>Embryophyta</taxon>
        <taxon>Tracheophyta</taxon>
        <taxon>Spermatophyta</taxon>
        <taxon>Magnoliopsida</taxon>
        <taxon>eudicotyledons</taxon>
        <taxon>Gunneridae</taxon>
        <taxon>Pentapetalae</taxon>
        <taxon>rosids</taxon>
        <taxon>malvids</taxon>
        <taxon>Sapindales</taxon>
        <taxon>Sapindaceae</taxon>
        <taxon>Hippocastanoideae</taxon>
        <taxon>Acereae</taxon>
        <taxon>Acer</taxon>
    </lineage>
</organism>
<evidence type="ECO:0000256" key="5">
    <source>
        <dbReference type="ARBA" id="ARBA00022729"/>
    </source>
</evidence>
<evidence type="ECO:0000256" key="2">
    <source>
        <dbReference type="ARBA" id="ARBA00009178"/>
    </source>
</evidence>
<keyword evidence="3" id="KW-0964">Secreted</keyword>
<dbReference type="GO" id="GO:0019722">
    <property type="term" value="P:calcium-mediated signaling"/>
    <property type="evidence" value="ECO:0007669"/>
    <property type="project" value="TreeGrafter"/>
</dbReference>
<comment type="subcellular location">
    <subcellularLocation>
        <location evidence="1">Secreted</location>
    </subcellularLocation>
</comment>
<evidence type="ECO:0000313" key="9">
    <source>
        <dbReference type="Proteomes" id="UP000323000"/>
    </source>
</evidence>
<proteinExistence type="inferred from homology"/>
<dbReference type="InterPro" id="IPR008801">
    <property type="entry name" value="RALF"/>
</dbReference>
<dbReference type="PANTHER" id="PTHR33136:SF13">
    <property type="entry name" value="OS10G0328900 PROTEIN"/>
    <property type="match status" value="1"/>
</dbReference>
<evidence type="ECO:0000313" key="8">
    <source>
        <dbReference type="EMBL" id="TXG63458.1"/>
    </source>
</evidence>
<evidence type="ECO:0000256" key="4">
    <source>
        <dbReference type="ARBA" id="ARBA00022702"/>
    </source>
</evidence>
<evidence type="ECO:0000256" key="3">
    <source>
        <dbReference type="ARBA" id="ARBA00022525"/>
    </source>
</evidence>
<protein>
    <recommendedName>
        <fullName evidence="10">Rapid alkalinization factor 1</fullName>
    </recommendedName>
</protein>
<evidence type="ECO:0000256" key="7">
    <source>
        <dbReference type="SAM" id="SignalP"/>
    </source>
</evidence>
<dbReference type="GO" id="GO:0005576">
    <property type="term" value="C:extracellular region"/>
    <property type="evidence" value="ECO:0007669"/>
    <property type="project" value="UniProtKB-SubCell"/>
</dbReference>
<feature type="chain" id="PRO_5022957063" description="Rapid alkalinization factor 1" evidence="7">
    <location>
        <begin position="24"/>
        <end position="118"/>
    </location>
</feature>
<gene>
    <name evidence="8" type="ORF">EZV62_010452</name>
</gene>
<evidence type="ECO:0000256" key="6">
    <source>
        <dbReference type="ARBA" id="ARBA00023157"/>
    </source>
</evidence>
<keyword evidence="4" id="KW-0372">Hormone</keyword>
<dbReference type="EMBL" id="VAHF01000004">
    <property type="protein sequence ID" value="TXG63458.1"/>
    <property type="molecule type" value="Genomic_DNA"/>
</dbReference>
<dbReference type="GO" id="GO:0009506">
    <property type="term" value="C:plasmodesma"/>
    <property type="evidence" value="ECO:0007669"/>
    <property type="project" value="TreeGrafter"/>
</dbReference>
<sequence length="118" mass="13179">MSMAKPWVLFLIVYLFLAALTISSSVVVTTGDNHRFTLDPRKGRCQGSVADCMTDDEFEMDSEINRRILATTDYISYGALQRNTVPCSQRGDSYYNCQQGGQANPYDRGCTAITQCRS</sequence>
<evidence type="ECO:0008006" key="10">
    <source>
        <dbReference type="Google" id="ProtNLM"/>
    </source>
</evidence>
<accession>A0A5C7I370</accession>
<dbReference type="PANTHER" id="PTHR33136">
    <property type="entry name" value="RAPID ALKALINIZATION FACTOR-LIKE"/>
    <property type="match status" value="1"/>
</dbReference>
<dbReference type="GO" id="GO:0040008">
    <property type="term" value="P:regulation of growth"/>
    <property type="evidence" value="ECO:0007669"/>
    <property type="project" value="UniProtKB-ARBA"/>
</dbReference>